<sequence>MAAELKAEIKETKTEIGTVKAELSEINTRLRDPALSADDKAALQIEKKQLTDKQQQLRKQEGLLRTKLLILIAGPADLDVQGSSSVEPKCIRVQHSVVDELSEHATVTAFKITGQQDLKDLLKRLNAAGLIEVMDGEEETAAVTIPPVAITHFTDLEGGKLYRLAQEAGTTLTSARRQLGSIVAAQENEMTQALQRDAQEEDPSCVAQPQLRILKDSYGRDEMEVDGVVLGKDKAFTLSHKSTFTGASMITEIAKKANTIQHKSALPEYAGTLYACFKGKEVIPVFMAENVAPEKSDIVRKSCQEQRVRLYRRTGNAIGPWASMKRPERMAVASRGTMRRVL</sequence>
<proteinExistence type="predicted"/>
<evidence type="ECO:0000256" key="1">
    <source>
        <dbReference type="SAM" id="Coils"/>
    </source>
</evidence>
<dbReference type="EMBL" id="JAEHOC010000001">
    <property type="protein sequence ID" value="KAG2446331.1"/>
    <property type="molecule type" value="Genomic_DNA"/>
</dbReference>
<gene>
    <name evidence="2" type="ORF">HXX76_000919</name>
</gene>
<feature type="coiled-coil region" evidence="1">
    <location>
        <begin position="2"/>
        <end position="60"/>
    </location>
</feature>
<reference evidence="2" key="1">
    <citation type="journal article" date="2020" name="bioRxiv">
        <title>Comparative genomics of Chlamydomonas.</title>
        <authorList>
            <person name="Craig R.J."/>
            <person name="Hasan A.R."/>
            <person name="Ness R.W."/>
            <person name="Keightley P.D."/>
        </authorList>
    </citation>
    <scope>NUCLEOTIDE SEQUENCE</scope>
    <source>
        <strain evidence="2">SAG 7.73</strain>
    </source>
</reference>
<dbReference type="OrthoDB" id="536467at2759"/>
<evidence type="ECO:0000313" key="2">
    <source>
        <dbReference type="EMBL" id="KAG2446331.1"/>
    </source>
</evidence>
<dbReference type="Proteomes" id="UP000650467">
    <property type="component" value="Unassembled WGS sequence"/>
</dbReference>
<evidence type="ECO:0000313" key="3">
    <source>
        <dbReference type="Proteomes" id="UP000650467"/>
    </source>
</evidence>
<dbReference type="AlphaFoldDB" id="A0A836B352"/>
<comment type="caution">
    <text evidence="2">The sequence shown here is derived from an EMBL/GenBank/DDBJ whole genome shotgun (WGS) entry which is preliminary data.</text>
</comment>
<keyword evidence="1" id="KW-0175">Coiled coil</keyword>
<keyword evidence="3" id="KW-1185">Reference proteome</keyword>
<name>A0A836B352_CHLIN</name>
<protein>
    <submittedName>
        <fullName evidence="2">Uncharacterized protein</fullName>
    </submittedName>
</protein>
<accession>A0A836B352</accession>
<organism evidence="2 3">
    <name type="scientific">Chlamydomonas incerta</name>
    <dbReference type="NCBI Taxonomy" id="51695"/>
    <lineage>
        <taxon>Eukaryota</taxon>
        <taxon>Viridiplantae</taxon>
        <taxon>Chlorophyta</taxon>
        <taxon>core chlorophytes</taxon>
        <taxon>Chlorophyceae</taxon>
        <taxon>CS clade</taxon>
        <taxon>Chlamydomonadales</taxon>
        <taxon>Chlamydomonadaceae</taxon>
        <taxon>Chlamydomonas</taxon>
    </lineage>
</organism>